<feature type="transmembrane region" description="Helical" evidence="1">
    <location>
        <begin position="7"/>
        <end position="24"/>
    </location>
</feature>
<protein>
    <submittedName>
        <fullName evidence="3">CubicO group peptidase (Beta-lactamase class C family)</fullName>
    </submittedName>
</protein>
<keyword evidence="1" id="KW-1133">Transmembrane helix</keyword>
<evidence type="ECO:0000259" key="2">
    <source>
        <dbReference type="Pfam" id="PF00144"/>
    </source>
</evidence>
<gene>
    <name evidence="3" type="ORF">BC781_1011209</name>
</gene>
<sequence length="448" mass="50716">MRNRGRLVLIFITSVLVIFWVTYIQPSLKVATGYAAKYMCSYTFLSNVSEKNIDNALQFFPMAYVDFDIDKENKTVKTSIFGIASQQANYYENGYNCGCVLGELDVEDITTDKQDLASKLKAQDTLAWPQGNLVNISDSSLFDHEKLSTDLDKIMKDNPNTLAIVVAHKEELIAEKYQKGVKADSRLLGWSMTKTVGSALYGTMNAQGVLNADDPSEIKEWENDERINISMGNLLQMSSGLDWLEDYDQLSSVTRMLYLEEDMPAYAVKSKATAKPNEKWYYSSGTSNILAKIMREKLPNYSSYANYPYEKLFHEIGMYSATIETDNKGNHVLSSYGWATARDWTRFGLLYLYEGNWFGKQVFTSDWVKYSTTDVEDSKGTYGAQIWLNKKGDAIKNVPTDAFYEDGFGGQRILIIPSKEMVITVMSGNQKGFDFEGLYEKIFAAYKG</sequence>
<dbReference type="RefSeq" id="WP_109616298.1">
    <property type="nucleotide sequence ID" value="NZ_QGDO01000001.1"/>
</dbReference>
<proteinExistence type="predicted"/>
<keyword evidence="1" id="KW-0812">Transmembrane</keyword>
<dbReference type="SUPFAM" id="SSF56601">
    <property type="entry name" value="beta-lactamase/transpeptidase-like"/>
    <property type="match status" value="1"/>
</dbReference>
<dbReference type="OrthoDB" id="9773047at2"/>
<name>A0A315ZIA4_SEDFL</name>
<evidence type="ECO:0000256" key="1">
    <source>
        <dbReference type="SAM" id="Phobius"/>
    </source>
</evidence>
<feature type="domain" description="Beta-lactamase-related" evidence="2">
    <location>
        <begin position="161"/>
        <end position="442"/>
    </location>
</feature>
<dbReference type="InterPro" id="IPR050789">
    <property type="entry name" value="Diverse_Enzym_Activities"/>
</dbReference>
<accession>A0A315ZIA4</accession>
<dbReference type="Proteomes" id="UP000245535">
    <property type="component" value="Unassembled WGS sequence"/>
</dbReference>
<reference evidence="3 4" key="1">
    <citation type="submission" date="2018-03" db="EMBL/GenBank/DDBJ databases">
        <title>Genomic Encyclopedia of Archaeal and Bacterial Type Strains, Phase II (KMG-II): from individual species to whole genera.</title>
        <authorList>
            <person name="Goeker M."/>
        </authorList>
    </citation>
    <scope>NUCLEOTIDE SEQUENCE [LARGE SCALE GENOMIC DNA]</scope>
    <source>
        <strain evidence="3 4">DSM 28229</strain>
    </source>
</reference>
<dbReference type="Gene3D" id="3.40.710.10">
    <property type="entry name" value="DD-peptidase/beta-lactamase superfamily"/>
    <property type="match status" value="1"/>
</dbReference>
<dbReference type="EMBL" id="QGDO01000001">
    <property type="protein sequence ID" value="PWJ44830.1"/>
    <property type="molecule type" value="Genomic_DNA"/>
</dbReference>
<comment type="caution">
    <text evidence="3">The sequence shown here is derived from an EMBL/GenBank/DDBJ whole genome shotgun (WGS) entry which is preliminary data.</text>
</comment>
<dbReference type="InterPro" id="IPR012338">
    <property type="entry name" value="Beta-lactam/transpept-like"/>
</dbReference>
<keyword evidence="1" id="KW-0472">Membrane</keyword>
<dbReference type="PANTHER" id="PTHR43283:SF7">
    <property type="entry name" value="BETA-LACTAMASE-RELATED DOMAIN-CONTAINING PROTEIN"/>
    <property type="match status" value="1"/>
</dbReference>
<dbReference type="InterPro" id="IPR001466">
    <property type="entry name" value="Beta-lactam-related"/>
</dbReference>
<dbReference type="Pfam" id="PF00144">
    <property type="entry name" value="Beta-lactamase"/>
    <property type="match status" value="1"/>
</dbReference>
<evidence type="ECO:0000313" key="4">
    <source>
        <dbReference type="Proteomes" id="UP000245535"/>
    </source>
</evidence>
<organism evidence="3 4">
    <name type="scientific">Sediminitomix flava</name>
    <dbReference type="NCBI Taxonomy" id="379075"/>
    <lineage>
        <taxon>Bacteria</taxon>
        <taxon>Pseudomonadati</taxon>
        <taxon>Bacteroidota</taxon>
        <taxon>Cytophagia</taxon>
        <taxon>Cytophagales</taxon>
        <taxon>Flammeovirgaceae</taxon>
        <taxon>Sediminitomix</taxon>
    </lineage>
</organism>
<keyword evidence="4" id="KW-1185">Reference proteome</keyword>
<dbReference type="PANTHER" id="PTHR43283">
    <property type="entry name" value="BETA-LACTAMASE-RELATED"/>
    <property type="match status" value="1"/>
</dbReference>
<evidence type="ECO:0000313" key="3">
    <source>
        <dbReference type="EMBL" id="PWJ44830.1"/>
    </source>
</evidence>
<dbReference type="AlphaFoldDB" id="A0A315ZIA4"/>